<dbReference type="InterPro" id="IPR003657">
    <property type="entry name" value="WRKY_dom"/>
</dbReference>
<organism evidence="8 9">
    <name type="scientific">Sorghum bicolor</name>
    <name type="common">Sorghum</name>
    <name type="synonym">Sorghum vulgare</name>
    <dbReference type="NCBI Taxonomy" id="4558"/>
    <lineage>
        <taxon>Eukaryota</taxon>
        <taxon>Viridiplantae</taxon>
        <taxon>Streptophyta</taxon>
        <taxon>Embryophyta</taxon>
        <taxon>Tracheophyta</taxon>
        <taxon>Spermatophyta</taxon>
        <taxon>Magnoliopsida</taxon>
        <taxon>Liliopsida</taxon>
        <taxon>Poales</taxon>
        <taxon>Poaceae</taxon>
        <taxon>PACMAD clade</taxon>
        <taxon>Panicoideae</taxon>
        <taxon>Andropogonodae</taxon>
        <taxon>Andropogoneae</taxon>
        <taxon>Sorghinae</taxon>
        <taxon>Sorghum</taxon>
    </lineage>
</organism>
<keyword evidence="5" id="KW-0539">Nucleus</keyword>
<keyword evidence="4" id="KW-0804">Transcription</keyword>
<dbReference type="PROSITE" id="PS50811">
    <property type="entry name" value="WRKY"/>
    <property type="match status" value="1"/>
</dbReference>
<dbReference type="Gene3D" id="2.20.25.80">
    <property type="entry name" value="WRKY domain"/>
    <property type="match status" value="1"/>
</dbReference>
<feature type="region of interest" description="Disordered" evidence="6">
    <location>
        <begin position="58"/>
        <end position="106"/>
    </location>
</feature>
<dbReference type="GO" id="GO:0003700">
    <property type="term" value="F:DNA-binding transcription factor activity"/>
    <property type="evidence" value="ECO:0007669"/>
    <property type="project" value="InterPro"/>
</dbReference>
<gene>
    <name evidence="8" type="ORF">BDA96_08G065100</name>
</gene>
<dbReference type="GO" id="GO:0005634">
    <property type="term" value="C:nucleus"/>
    <property type="evidence" value="ECO:0007669"/>
    <property type="project" value="UniProtKB-SubCell"/>
</dbReference>
<reference evidence="8" key="1">
    <citation type="journal article" date="2019" name="BMC Genomics">
        <title>A new reference genome for Sorghum bicolor reveals high levels of sequence similarity between sweet and grain genotypes: implications for the genetics of sugar metabolism.</title>
        <authorList>
            <person name="Cooper E.A."/>
            <person name="Brenton Z.W."/>
            <person name="Flinn B.S."/>
            <person name="Jenkins J."/>
            <person name="Shu S."/>
            <person name="Flowers D."/>
            <person name="Luo F."/>
            <person name="Wang Y."/>
            <person name="Xia P."/>
            <person name="Barry K."/>
            <person name="Daum C."/>
            <person name="Lipzen A."/>
            <person name="Yoshinaga Y."/>
            <person name="Schmutz J."/>
            <person name="Saski C."/>
            <person name="Vermerris W."/>
            <person name="Kresovich S."/>
        </authorList>
    </citation>
    <scope>NUCLEOTIDE SEQUENCE</scope>
</reference>
<name>A0A921U7E9_SORBI</name>
<protein>
    <recommendedName>
        <fullName evidence="7">WRKY domain-containing protein</fullName>
    </recommendedName>
</protein>
<comment type="subcellular location">
    <subcellularLocation>
        <location evidence="1">Nucleus</location>
    </subcellularLocation>
</comment>
<evidence type="ECO:0000256" key="2">
    <source>
        <dbReference type="ARBA" id="ARBA00023015"/>
    </source>
</evidence>
<keyword evidence="3" id="KW-0238">DNA-binding</keyword>
<dbReference type="SMART" id="SM00774">
    <property type="entry name" value="WRKY"/>
    <property type="match status" value="1"/>
</dbReference>
<dbReference type="AlphaFoldDB" id="A0A921U7E9"/>
<evidence type="ECO:0000256" key="3">
    <source>
        <dbReference type="ARBA" id="ARBA00023125"/>
    </source>
</evidence>
<dbReference type="InterPro" id="IPR044810">
    <property type="entry name" value="WRKY_plant"/>
</dbReference>
<dbReference type="PANTHER" id="PTHR31282">
    <property type="entry name" value="WRKY TRANSCRIPTION FACTOR 21-RELATED"/>
    <property type="match status" value="1"/>
</dbReference>
<evidence type="ECO:0000256" key="6">
    <source>
        <dbReference type="SAM" id="MobiDB-lite"/>
    </source>
</evidence>
<proteinExistence type="predicted"/>
<dbReference type="EMBL" id="CM027687">
    <property type="protein sequence ID" value="KAG0520330.1"/>
    <property type="molecule type" value="Genomic_DNA"/>
</dbReference>
<sequence>MAAAAPYARVMEDMVKGREYATQLQALLRDSPEAGRLLDRILHAMSRTIDTAKAAAAEEEEASEVQSDVTCAGTAGSSKRKAAGGGDKRASCRKRGQQGSSVVTKNIKDLEDGHSWRKYGQKEIQNSKYPKAYFRCTHKYDQQCVAQRQVQRRDDDPDTYTVTYIGMHTCRDPATAVASLVVHAAGVTGDDLHHHAGSRLISFAAANNNASAATTSTTTTGNTTNQQLAVLQPLKLECGGGGEQEEVLSSLTPAGSSAAAEAMRNGNAAAAAATTTGPEPDQGDVTSGLQLQQFYGAGDDLAYMARFSYDDTFDLDDIVVFGAPDSITDIYADE</sequence>
<evidence type="ECO:0000256" key="5">
    <source>
        <dbReference type="ARBA" id="ARBA00023242"/>
    </source>
</evidence>
<dbReference type="GO" id="GO:0043565">
    <property type="term" value="F:sequence-specific DNA binding"/>
    <property type="evidence" value="ECO:0007669"/>
    <property type="project" value="InterPro"/>
</dbReference>
<reference evidence="8" key="2">
    <citation type="submission" date="2020-10" db="EMBL/GenBank/DDBJ databases">
        <authorList>
            <person name="Cooper E.A."/>
            <person name="Brenton Z.W."/>
            <person name="Flinn B.S."/>
            <person name="Jenkins J."/>
            <person name="Shu S."/>
            <person name="Flowers D."/>
            <person name="Luo F."/>
            <person name="Wang Y."/>
            <person name="Xia P."/>
            <person name="Barry K."/>
            <person name="Daum C."/>
            <person name="Lipzen A."/>
            <person name="Yoshinaga Y."/>
            <person name="Schmutz J."/>
            <person name="Saski C."/>
            <person name="Vermerris W."/>
            <person name="Kresovich S."/>
        </authorList>
    </citation>
    <scope>NUCLEOTIDE SEQUENCE</scope>
</reference>
<evidence type="ECO:0000256" key="4">
    <source>
        <dbReference type="ARBA" id="ARBA00023163"/>
    </source>
</evidence>
<dbReference type="Proteomes" id="UP000807115">
    <property type="component" value="Chromosome 8"/>
</dbReference>
<evidence type="ECO:0000313" key="8">
    <source>
        <dbReference type="EMBL" id="KAG0520330.1"/>
    </source>
</evidence>
<keyword evidence="2" id="KW-0805">Transcription regulation</keyword>
<comment type="caution">
    <text evidence="8">The sequence shown here is derived from an EMBL/GenBank/DDBJ whole genome shotgun (WGS) entry which is preliminary data.</text>
</comment>
<feature type="domain" description="WRKY" evidence="7">
    <location>
        <begin position="105"/>
        <end position="173"/>
    </location>
</feature>
<dbReference type="Pfam" id="PF03106">
    <property type="entry name" value="WRKY"/>
    <property type="match status" value="1"/>
</dbReference>
<evidence type="ECO:0000313" key="9">
    <source>
        <dbReference type="Proteomes" id="UP000807115"/>
    </source>
</evidence>
<evidence type="ECO:0000259" key="7">
    <source>
        <dbReference type="PROSITE" id="PS50811"/>
    </source>
</evidence>
<evidence type="ECO:0000256" key="1">
    <source>
        <dbReference type="ARBA" id="ARBA00004123"/>
    </source>
</evidence>
<accession>A0A921U7E9</accession>
<dbReference type="InterPro" id="IPR036576">
    <property type="entry name" value="WRKY_dom_sf"/>
</dbReference>
<dbReference type="SUPFAM" id="SSF118290">
    <property type="entry name" value="WRKY DNA-binding domain"/>
    <property type="match status" value="1"/>
</dbReference>